<reference evidence="2 3" key="1">
    <citation type="submission" date="2019-05" db="EMBL/GenBank/DDBJ databases">
        <title>Nesterenkonia sp. GY074 isolated from the Southern Atlantic Ocean.</title>
        <authorList>
            <person name="Zhang G."/>
        </authorList>
    </citation>
    <scope>NUCLEOTIDE SEQUENCE [LARGE SCALE GENOMIC DNA]</scope>
    <source>
        <strain evidence="2 3">GY074</strain>
    </source>
</reference>
<evidence type="ECO:0000256" key="1">
    <source>
        <dbReference type="ARBA" id="ARBA00022833"/>
    </source>
</evidence>
<dbReference type="Pfam" id="PF02585">
    <property type="entry name" value="PIG-L"/>
    <property type="match status" value="1"/>
</dbReference>
<dbReference type="AlphaFoldDB" id="A0A5R9BDH8"/>
<dbReference type="OrthoDB" id="3514174at2"/>
<keyword evidence="3" id="KW-1185">Reference proteome</keyword>
<dbReference type="GO" id="GO:0016137">
    <property type="term" value="P:glycoside metabolic process"/>
    <property type="evidence" value="ECO:0007669"/>
    <property type="project" value="UniProtKB-ARBA"/>
</dbReference>
<dbReference type="PANTHER" id="PTHR12993">
    <property type="entry name" value="N-ACETYLGLUCOSAMINYL-PHOSPHATIDYLINOSITOL DE-N-ACETYLASE-RELATED"/>
    <property type="match status" value="1"/>
</dbReference>
<dbReference type="Proteomes" id="UP000310458">
    <property type="component" value="Unassembled WGS sequence"/>
</dbReference>
<protein>
    <submittedName>
        <fullName evidence="2">PIG-L family deacetylase</fullName>
    </submittedName>
</protein>
<sequence>MEYGGSAAVARWTAMGVEVSYLLLTAGEAGMRSVEPGRAAELRFEEQRSACSEVGVSDLEVLDLPDGMLQPDLPTRKHIARHIRRFRPDVVFTQPWDVYVEWGLNHADHRATGIATMDAIRDADNPWIFRDLQEKEGLEPWGAQWLLVPNGAADHVIDVSGEPVEQAIRSLQAHQAYLSELGDHPDPREMIEGMTSGAARQADDSSVTHALGVAVYPM</sequence>
<accession>A0A5R9BDH8</accession>
<dbReference type="SUPFAM" id="SSF102588">
    <property type="entry name" value="LmbE-like"/>
    <property type="match status" value="1"/>
</dbReference>
<comment type="caution">
    <text evidence="2">The sequence shown here is derived from an EMBL/GenBank/DDBJ whole genome shotgun (WGS) entry which is preliminary data.</text>
</comment>
<dbReference type="InterPro" id="IPR024078">
    <property type="entry name" value="LmbE-like_dom_sf"/>
</dbReference>
<dbReference type="InterPro" id="IPR003737">
    <property type="entry name" value="GlcNAc_PI_deacetylase-related"/>
</dbReference>
<evidence type="ECO:0000313" key="3">
    <source>
        <dbReference type="Proteomes" id="UP000310458"/>
    </source>
</evidence>
<gene>
    <name evidence="2" type="ORF">FEF26_06335</name>
</gene>
<dbReference type="EMBL" id="VAVZ01000013">
    <property type="protein sequence ID" value="TLP98132.1"/>
    <property type="molecule type" value="Genomic_DNA"/>
</dbReference>
<keyword evidence="1" id="KW-0862">Zinc</keyword>
<dbReference type="GO" id="GO:0016811">
    <property type="term" value="F:hydrolase activity, acting on carbon-nitrogen (but not peptide) bonds, in linear amides"/>
    <property type="evidence" value="ECO:0007669"/>
    <property type="project" value="TreeGrafter"/>
</dbReference>
<name>A0A5R9BDH8_9MICC</name>
<dbReference type="PANTHER" id="PTHR12993:SF28">
    <property type="entry name" value="LMBE FAMILY PROTEIN"/>
    <property type="match status" value="1"/>
</dbReference>
<dbReference type="Gene3D" id="3.40.50.10320">
    <property type="entry name" value="LmbE-like"/>
    <property type="match status" value="1"/>
</dbReference>
<evidence type="ECO:0000313" key="2">
    <source>
        <dbReference type="EMBL" id="TLP98132.1"/>
    </source>
</evidence>
<organism evidence="2 3">
    <name type="scientific">Nesterenkonia salmonea</name>
    <dbReference type="NCBI Taxonomy" id="1804987"/>
    <lineage>
        <taxon>Bacteria</taxon>
        <taxon>Bacillati</taxon>
        <taxon>Actinomycetota</taxon>
        <taxon>Actinomycetes</taxon>
        <taxon>Micrococcales</taxon>
        <taxon>Micrococcaceae</taxon>
        <taxon>Nesterenkonia</taxon>
    </lineage>
</organism>
<proteinExistence type="predicted"/>